<name>A0A847S925_9NEIS</name>
<dbReference type="PROSITE" id="PS00197">
    <property type="entry name" value="2FE2S_FER_1"/>
    <property type="match status" value="1"/>
</dbReference>
<protein>
    <submittedName>
        <fullName evidence="2">2Fe-2S iron-sulfur cluster binding domain-containing protein</fullName>
    </submittedName>
</protein>
<dbReference type="Gene3D" id="3.10.20.30">
    <property type="match status" value="1"/>
</dbReference>
<dbReference type="AlphaFoldDB" id="A0A847S925"/>
<dbReference type="RefSeq" id="WP_168877028.1">
    <property type="nucleotide sequence ID" value="NZ_JABAIM010000002.1"/>
</dbReference>
<evidence type="ECO:0000313" key="3">
    <source>
        <dbReference type="Proteomes" id="UP000587991"/>
    </source>
</evidence>
<evidence type="ECO:0000313" key="2">
    <source>
        <dbReference type="EMBL" id="NLR75355.1"/>
    </source>
</evidence>
<dbReference type="EMBL" id="JABAIM010000002">
    <property type="protein sequence ID" value="NLR75355.1"/>
    <property type="molecule type" value="Genomic_DNA"/>
</dbReference>
<dbReference type="InterPro" id="IPR006058">
    <property type="entry name" value="2Fe2S_fd_BS"/>
</dbReference>
<feature type="domain" description="2Fe-2S ferredoxin-type" evidence="1">
    <location>
        <begin position="20"/>
        <end position="56"/>
    </location>
</feature>
<dbReference type="GO" id="GO:0051537">
    <property type="term" value="F:2 iron, 2 sulfur cluster binding"/>
    <property type="evidence" value="ECO:0007669"/>
    <property type="project" value="InterPro"/>
</dbReference>
<dbReference type="Pfam" id="PF00111">
    <property type="entry name" value="Fer2"/>
    <property type="match status" value="1"/>
</dbReference>
<reference evidence="2 3" key="1">
    <citation type="submission" date="2020-04" db="EMBL/GenBank/DDBJ databases">
        <title>Draft genome of Leeia sp. IMCC25680.</title>
        <authorList>
            <person name="Song J."/>
            <person name="Cho J.-C."/>
        </authorList>
    </citation>
    <scope>NUCLEOTIDE SEQUENCE [LARGE SCALE GENOMIC DNA]</scope>
    <source>
        <strain evidence="2 3">IMCC25680</strain>
    </source>
</reference>
<dbReference type="SUPFAM" id="SSF54292">
    <property type="entry name" value="2Fe-2S ferredoxin-like"/>
    <property type="match status" value="1"/>
</dbReference>
<gene>
    <name evidence="2" type="ORF">HF682_09310</name>
</gene>
<dbReference type="Proteomes" id="UP000587991">
    <property type="component" value="Unassembled WGS sequence"/>
</dbReference>
<sequence length="117" mass="13155">MIANLKLQGGGMTDPVWLYTEGKPTQSLTDWVRETGIPLYWRCGQGTCGACTVHLHYPDEATPRIIKLSGKERNVLLRHGKLTAEQHAAETLLQTPQLWRLACHVMVQSGEMLEVSW</sequence>
<comment type="caution">
    <text evidence="2">The sequence shown here is derived from an EMBL/GenBank/DDBJ whole genome shotgun (WGS) entry which is preliminary data.</text>
</comment>
<organism evidence="2 3">
    <name type="scientific">Leeia aquatica</name>
    <dbReference type="NCBI Taxonomy" id="2725557"/>
    <lineage>
        <taxon>Bacteria</taxon>
        <taxon>Pseudomonadati</taxon>
        <taxon>Pseudomonadota</taxon>
        <taxon>Betaproteobacteria</taxon>
        <taxon>Neisseriales</taxon>
        <taxon>Leeiaceae</taxon>
        <taxon>Leeia</taxon>
    </lineage>
</organism>
<dbReference type="InterPro" id="IPR001041">
    <property type="entry name" value="2Fe-2S_ferredoxin-type"/>
</dbReference>
<accession>A0A847S925</accession>
<keyword evidence="3" id="KW-1185">Reference proteome</keyword>
<proteinExistence type="predicted"/>
<dbReference type="CDD" id="cd00207">
    <property type="entry name" value="fer2"/>
    <property type="match status" value="1"/>
</dbReference>
<dbReference type="InterPro" id="IPR012675">
    <property type="entry name" value="Beta-grasp_dom_sf"/>
</dbReference>
<dbReference type="InterPro" id="IPR036010">
    <property type="entry name" value="2Fe-2S_ferredoxin-like_sf"/>
</dbReference>
<evidence type="ECO:0000259" key="1">
    <source>
        <dbReference type="Pfam" id="PF00111"/>
    </source>
</evidence>